<evidence type="ECO:0000256" key="1">
    <source>
        <dbReference type="ARBA" id="ARBA00003202"/>
    </source>
</evidence>
<evidence type="ECO:0000256" key="6">
    <source>
        <dbReference type="ARBA" id="ARBA00022448"/>
    </source>
</evidence>
<dbReference type="PANTHER" id="PTHR31196:SF2">
    <property type="entry name" value="RNA POLYMERASE II NUCLEAR LOCALIZATION PROTEIN SLC7A6OS-RELATED"/>
    <property type="match status" value="1"/>
</dbReference>
<accession>A0AAV8YCP4</accession>
<dbReference type="GO" id="GO:0005634">
    <property type="term" value="C:nucleus"/>
    <property type="evidence" value="ECO:0007669"/>
    <property type="project" value="UniProtKB-SubCell"/>
</dbReference>
<keyword evidence="8" id="KW-0653">Protein transport</keyword>
<dbReference type="EMBL" id="JAPWTK010000128">
    <property type="protein sequence ID" value="KAJ8948891.1"/>
    <property type="molecule type" value="Genomic_DNA"/>
</dbReference>
<evidence type="ECO:0000256" key="7">
    <source>
        <dbReference type="ARBA" id="ARBA00022490"/>
    </source>
</evidence>
<feature type="region of interest" description="Disordered" evidence="10">
    <location>
        <begin position="186"/>
        <end position="224"/>
    </location>
</feature>
<dbReference type="AlphaFoldDB" id="A0AAV8YCP4"/>
<dbReference type="GO" id="GO:0005737">
    <property type="term" value="C:cytoplasm"/>
    <property type="evidence" value="ECO:0007669"/>
    <property type="project" value="UniProtKB-SubCell"/>
</dbReference>
<evidence type="ECO:0000256" key="2">
    <source>
        <dbReference type="ARBA" id="ARBA00004123"/>
    </source>
</evidence>
<comment type="function">
    <text evidence="1">Directs RNA polymerase II nuclear import.</text>
</comment>
<feature type="compositionally biased region" description="Acidic residues" evidence="10">
    <location>
        <begin position="197"/>
        <end position="207"/>
    </location>
</feature>
<proteinExistence type="inferred from homology"/>
<evidence type="ECO:0000256" key="10">
    <source>
        <dbReference type="SAM" id="MobiDB-lite"/>
    </source>
</evidence>
<dbReference type="InterPro" id="IPR013883">
    <property type="entry name" value="TF_Iwr1_dom"/>
</dbReference>
<evidence type="ECO:0000256" key="9">
    <source>
        <dbReference type="ARBA" id="ARBA00023242"/>
    </source>
</evidence>
<evidence type="ECO:0000259" key="11">
    <source>
        <dbReference type="Pfam" id="PF08574"/>
    </source>
</evidence>
<gene>
    <name evidence="12" type="ORF">NQ318_005512</name>
</gene>
<reference evidence="12" key="1">
    <citation type="journal article" date="2023" name="Insect Mol. Biol.">
        <title>Genome sequencing provides insights into the evolution of gene families encoding plant cell wall-degrading enzymes in longhorned beetles.</title>
        <authorList>
            <person name="Shin N.R."/>
            <person name="Okamura Y."/>
            <person name="Kirsch R."/>
            <person name="Pauchet Y."/>
        </authorList>
    </citation>
    <scope>NUCLEOTIDE SEQUENCE</scope>
    <source>
        <strain evidence="12">AMC_N1</strain>
    </source>
</reference>
<dbReference type="Proteomes" id="UP001162162">
    <property type="component" value="Unassembled WGS sequence"/>
</dbReference>
<name>A0AAV8YCP4_9CUCU</name>
<keyword evidence="6" id="KW-0813">Transport</keyword>
<comment type="caution">
    <text evidence="12">The sequence shown here is derived from an EMBL/GenBank/DDBJ whole genome shotgun (WGS) entry which is preliminary data.</text>
</comment>
<dbReference type="PANTHER" id="PTHR31196">
    <property type="entry name" value="RNA POLYMERASE II NUCLEAR LOCALIZATION PROTEIN SLC7A6OS-RELATED"/>
    <property type="match status" value="1"/>
</dbReference>
<evidence type="ECO:0000256" key="3">
    <source>
        <dbReference type="ARBA" id="ARBA00004496"/>
    </source>
</evidence>
<dbReference type="GO" id="GO:0032502">
    <property type="term" value="P:developmental process"/>
    <property type="evidence" value="ECO:0007669"/>
    <property type="project" value="TreeGrafter"/>
</dbReference>
<dbReference type="GO" id="GO:0015031">
    <property type="term" value="P:protein transport"/>
    <property type="evidence" value="ECO:0007669"/>
    <property type="project" value="UniProtKB-KW"/>
</dbReference>
<comment type="subcellular location">
    <subcellularLocation>
        <location evidence="3">Cytoplasm</location>
    </subcellularLocation>
    <subcellularLocation>
        <location evidence="2">Nucleus</location>
    </subcellularLocation>
</comment>
<keyword evidence="9" id="KW-0539">Nucleus</keyword>
<protein>
    <recommendedName>
        <fullName evidence="5">Probable RNA polymerase II nuclear localization protein SLC7A6OS</fullName>
    </recommendedName>
</protein>
<dbReference type="Pfam" id="PF08574">
    <property type="entry name" value="Iwr1"/>
    <property type="match status" value="1"/>
</dbReference>
<dbReference type="InterPro" id="IPR040218">
    <property type="entry name" value="SLC7A6OS"/>
</dbReference>
<keyword evidence="7" id="KW-0963">Cytoplasm</keyword>
<evidence type="ECO:0000256" key="8">
    <source>
        <dbReference type="ARBA" id="ARBA00022927"/>
    </source>
</evidence>
<evidence type="ECO:0000313" key="13">
    <source>
        <dbReference type="Proteomes" id="UP001162162"/>
    </source>
</evidence>
<sequence>MAAVVRVKRRLEETPLEGLILSCKRRKISHDKETSTSKNPELSAAVLKFAGTIKEDENVFTHLKKQQIPELSDLKEQFKKHAVNLTDKLRFEKQESSKSNRYKIVNCFRSQSIDDPVTSDKSQSEYTVFDVETDLNDNNSKTENQNIVESDVKYVYDLYYTNSDDFGDAEVEDYVSVYPLSNALITGSTRDNGLNEPDSDDGSEDSNAENNWRNDYPDESDMESVNEDDMVEAIKNIDIGEDLLSSDEGEEGFVYSIDSEGAGFEEDIDESDVFRYGERYAKFRAKYKKELESSGLDRDLYYGDIDENEYYY</sequence>
<evidence type="ECO:0000313" key="12">
    <source>
        <dbReference type="EMBL" id="KAJ8948891.1"/>
    </source>
</evidence>
<comment type="similarity">
    <text evidence="4">Belongs to the IWR1/SLC7A6OS family.</text>
</comment>
<evidence type="ECO:0000256" key="5">
    <source>
        <dbReference type="ARBA" id="ARBA00017036"/>
    </source>
</evidence>
<organism evidence="12 13">
    <name type="scientific">Aromia moschata</name>
    <dbReference type="NCBI Taxonomy" id="1265417"/>
    <lineage>
        <taxon>Eukaryota</taxon>
        <taxon>Metazoa</taxon>
        <taxon>Ecdysozoa</taxon>
        <taxon>Arthropoda</taxon>
        <taxon>Hexapoda</taxon>
        <taxon>Insecta</taxon>
        <taxon>Pterygota</taxon>
        <taxon>Neoptera</taxon>
        <taxon>Endopterygota</taxon>
        <taxon>Coleoptera</taxon>
        <taxon>Polyphaga</taxon>
        <taxon>Cucujiformia</taxon>
        <taxon>Chrysomeloidea</taxon>
        <taxon>Cerambycidae</taxon>
        <taxon>Cerambycinae</taxon>
        <taxon>Callichromatini</taxon>
        <taxon>Aromia</taxon>
    </lineage>
</organism>
<feature type="domain" description="Transcription factor Iwr1" evidence="11">
    <location>
        <begin position="153"/>
        <end position="219"/>
    </location>
</feature>
<keyword evidence="13" id="KW-1185">Reference proteome</keyword>
<evidence type="ECO:0000256" key="4">
    <source>
        <dbReference type="ARBA" id="ARBA00010218"/>
    </source>
</evidence>